<reference evidence="2 3" key="1">
    <citation type="submission" date="2018-07" db="EMBL/GenBank/DDBJ databases">
        <title>Genomic Encyclopedia of Type Strains, Phase III (KMG-III): the genomes of soil and plant-associated and newly described type strains.</title>
        <authorList>
            <person name="Whitman W."/>
        </authorList>
    </citation>
    <scope>NUCLEOTIDE SEQUENCE [LARGE SCALE GENOMIC DNA]</scope>
    <source>
        <strain evidence="2 3">CECT 8488</strain>
    </source>
</reference>
<gene>
    <name evidence="2" type="ORF">DFP90_104348</name>
</gene>
<sequence>MTAHPHKPGLFAKLRAYFLAGILVTAPIAITAAVAIWFIELVDSQIVPLIPGHLNPDTYLREVIGFSYGLPGLGVIVLLVFITLIGALTAGLVGRYFVNMGEAVLQRMPVIRSVYSATKQVFETVLKQQSDAFRQAVLVEYPRRGAWTIAFVTGNSKGEIKRLLDGDYVNVYVPTTPNPTSGFLLFVPREDMIILDMPVDEAFKALISLGLVTPEDKTGIKIAAETAMRTKDEIDGALEDLKKSGHGN</sequence>
<dbReference type="PANTHER" id="PTHR31876:SF26">
    <property type="entry name" value="PROTEIN LIKE COV 2"/>
    <property type="match status" value="1"/>
</dbReference>
<name>A0A3D9HNL7_9PROT</name>
<keyword evidence="1" id="KW-0472">Membrane</keyword>
<evidence type="ECO:0000313" key="2">
    <source>
        <dbReference type="EMBL" id="RED51069.1"/>
    </source>
</evidence>
<dbReference type="RefSeq" id="WP_115936848.1">
    <property type="nucleotide sequence ID" value="NZ_QRDW01000004.1"/>
</dbReference>
<evidence type="ECO:0000313" key="3">
    <source>
        <dbReference type="Proteomes" id="UP000256845"/>
    </source>
</evidence>
<dbReference type="InterPro" id="IPR007462">
    <property type="entry name" value="COV1-like"/>
</dbReference>
<comment type="caution">
    <text evidence="2">The sequence shown here is derived from an EMBL/GenBank/DDBJ whole genome shotgun (WGS) entry which is preliminary data.</text>
</comment>
<keyword evidence="3" id="KW-1185">Reference proteome</keyword>
<protein>
    <submittedName>
        <fullName evidence="2">Putative membrane protein</fullName>
    </submittedName>
</protein>
<keyword evidence="1" id="KW-0812">Transmembrane</keyword>
<keyword evidence="1" id="KW-1133">Transmembrane helix</keyword>
<dbReference type="Pfam" id="PF04367">
    <property type="entry name" value="DUF502"/>
    <property type="match status" value="1"/>
</dbReference>
<accession>A0A3D9HNL7</accession>
<evidence type="ECO:0000256" key="1">
    <source>
        <dbReference type="SAM" id="Phobius"/>
    </source>
</evidence>
<dbReference type="OrthoDB" id="9780267at2"/>
<organism evidence="2 3">
    <name type="scientific">Aestuariispira insulae</name>
    <dbReference type="NCBI Taxonomy" id="1461337"/>
    <lineage>
        <taxon>Bacteria</taxon>
        <taxon>Pseudomonadati</taxon>
        <taxon>Pseudomonadota</taxon>
        <taxon>Alphaproteobacteria</taxon>
        <taxon>Rhodospirillales</taxon>
        <taxon>Kiloniellaceae</taxon>
        <taxon>Aestuariispira</taxon>
    </lineage>
</organism>
<proteinExistence type="predicted"/>
<dbReference type="AlphaFoldDB" id="A0A3D9HNL7"/>
<dbReference type="Proteomes" id="UP000256845">
    <property type="component" value="Unassembled WGS sequence"/>
</dbReference>
<feature type="transmembrane region" description="Helical" evidence="1">
    <location>
        <begin position="75"/>
        <end position="98"/>
    </location>
</feature>
<dbReference type="PANTHER" id="PTHR31876">
    <property type="entry name" value="COV-LIKE PROTEIN 1"/>
    <property type="match status" value="1"/>
</dbReference>
<feature type="transmembrane region" description="Helical" evidence="1">
    <location>
        <begin position="16"/>
        <end position="39"/>
    </location>
</feature>
<dbReference type="EMBL" id="QRDW01000004">
    <property type="protein sequence ID" value="RED51069.1"/>
    <property type="molecule type" value="Genomic_DNA"/>
</dbReference>